<feature type="region of interest" description="Disordered" evidence="1">
    <location>
        <begin position="117"/>
        <end position="210"/>
    </location>
</feature>
<accession>A0A8D8W7K6</accession>
<proteinExistence type="predicted"/>
<feature type="compositionally biased region" description="Basic and acidic residues" evidence="1">
    <location>
        <begin position="187"/>
        <end position="202"/>
    </location>
</feature>
<evidence type="ECO:0000256" key="1">
    <source>
        <dbReference type="SAM" id="MobiDB-lite"/>
    </source>
</evidence>
<dbReference type="EMBL" id="HBUF01154013">
    <property type="protein sequence ID" value="CAG6648768.1"/>
    <property type="molecule type" value="Transcribed_RNA"/>
</dbReference>
<keyword evidence="2" id="KW-1133">Transmembrane helix</keyword>
<feature type="transmembrane region" description="Helical" evidence="2">
    <location>
        <begin position="51"/>
        <end position="84"/>
    </location>
</feature>
<dbReference type="AlphaFoldDB" id="A0A8D8W7K6"/>
<evidence type="ECO:0000256" key="2">
    <source>
        <dbReference type="SAM" id="Phobius"/>
    </source>
</evidence>
<organism evidence="3">
    <name type="scientific">Cacopsylla melanoneura</name>
    <dbReference type="NCBI Taxonomy" id="428564"/>
    <lineage>
        <taxon>Eukaryota</taxon>
        <taxon>Metazoa</taxon>
        <taxon>Ecdysozoa</taxon>
        <taxon>Arthropoda</taxon>
        <taxon>Hexapoda</taxon>
        <taxon>Insecta</taxon>
        <taxon>Pterygota</taxon>
        <taxon>Neoptera</taxon>
        <taxon>Paraneoptera</taxon>
        <taxon>Hemiptera</taxon>
        <taxon>Sternorrhyncha</taxon>
        <taxon>Psylloidea</taxon>
        <taxon>Psyllidae</taxon>
        <taxon>Psyllinae</taxon>
        <taxon>Cacopsylla</taxon>
    </lineage>
</organism>
<feature type="compositionally biased region" description="Polar residues" evidence="1">
    <location>
        <begin position="155"/>
        <end position="186"/>
    </location>
</feature>
<keyword evidence="2" id="KW-0812">Transmembrane</keyword>
<keyword evidence="2" id="KW-0472">Membrane</keyword>
<protein>
    <submittedName>
        <fullName evidence="3">Uncharacterized protein</fullName>
    </submittedName>
</protein>
<evidence type="ECO:0000313" key="3">
    <source>
        <dbReference type="EMBL" id="CAG6648768.1"/>
    </source>
</evidence>
<sequence length="210" mass="23403">MSCVVITGIVGLLSIVVWGKTMNSWALGFLAKLLKGSALYSEWTMKILEKIPGLVAALMLSIAYNTCGGLAFAVGFCMFFLKLVLLYEDIFEKILFLPLNVLKRYLVNKLKRYRQSKRANQNQSIETNTLGDQSIQNSPTSNANRALETTRSRPSRQTNRIANRESTITDGNQTKMNDTGDTIDQPETSRHPESRSSKRNGGEKNSFGSI</sequence>
<feature type="transmembrane region" description="Helical" evidence="2">
    <location>
        <begin position="6"/>
        <end position="30"/>
    </location>
</feature>
<reference evidence="3" key="1">
    <citation type="submission" date="2021-05" db="EMBL/GenBank/DDBJ databases">
        <authorList>
            <person name="Alioto T."/>
            <person name="Alioto T."/>
            <person name="Gomez Garrido J."/>
        </authorList>
    </citation>
    <scope>NUCLEOTIDE SEQUENCE</scope>
</reference>
<feature type="compositionally biased region" description="Polar residues" evidence="1">
    <location>
        <begin position="118"/>
        <end position="149"/>
    </location>
</feature>
<name>A0A8D8W7K6_9HEMI</name>